<protein>
    <submittedName>
        <fullName evidence="3">Carbohydrate esterase family 16 protein</fullName>
    </submittedName>
</protein>
<proteinExistence type="predicted"/>
<dbReference type="Gene3D" id="3.40.50.1110">
    <property type="entry name" value="SGNH hydrolase"/>
    <property type="match status" value="1"/>
</dbReference>
<dbReference type="EMBL" id="ML996087">
    <property type="protein sequence ID" value="KAF2152059.1"/>
    <property type="molecule type" value="Genomic_DNA"/>
</dbReference>
<reference evidence="3" key="1">
    <citation type="journal article" date="2020" name="Stud. Mycol.">
        <title>101 Dothideomycetes genomes: a test case for predicting lifestyles and emergence of pathogens.</title>
        <authorList>
            <person name="Haridas S."/>
            <person name="Albert R."/>
            <person name="Binder M."/>
            <person name="Bloem J."/>
            <person name="Labutti K."/>
            <person name="Salamov A."/>
            <person name="Andreopoulos B."/>
            <person name="Baker S."/>
            <person name="Barry K."/>
            <person name="Bills G."/>
            <person name="Bluhm B."/>
            <person name="Cannon C."/>
            <person name="Castanera R."/>
            <person name="Culley D."/>
            <person name="Daum C."/>
            <person name="Ezra D."/>
            <person name="Gonzalez J."/>
            <person name="Henrissat B."/>
            <person name="Kuo A."/>
            <person name="Liang C."/>
            <person name="Lipzen A."/>
            <person name="Lutzoni F."/>
            <person name="Magnuson J."/>
            <person name="Mondo S."/>
            <person name="Nolan M."/>
            <person name="Ohm R."/>
            <person name="Pangilinan J."/>
            <person name="Park H.-J."/>
            <person name="Ramirez L."/>
            <person name="Alfaro M."/>
            <person name="Sun H."/>
            <person name="Tritt A."/>
            <person name="Yoshinaga Y."/>
            <person name="Zwiers L.-H."/>
            <person name="Turgeon B."/>
            <person name="Goodwin S."/>
            <person name="Spatafora J."/>
            <person name="Crous P."/>
            <person name="Grigoriev I."/>
        </authorList>
    </citation>
    <scope>NUCLEOTIDE SEQUENCE</scope>
    <source>
        <strain evidence="3">CBS 260.36</strain>
    </source>
</reference>
<dbReference type="PANTHER" id="PTHR45648:SF22">
    <property type="entry name" value="GDSL LIPASE_ACYLHYDROLASE FAMILY PROTEIN (AFU_ORTHOLOGUE AFUA_4G14700)"/>
    <property type="match status" value="1"/>
</dbReference>
<name>A0A9P4J474_9PEZI</name>
<accession>A0A9P4J474</accession>
<dbReference type="InterPro" id="IPR001087">
    <property type="entry name" value="GDSL"/>
</dbReference>
<dbReference type="InterPro" id="IPR051058">
    <property type="entry name" value="GDSL_Est/Lipase"/>
</dbReference>
<keyword evidence="2" id="KW-0732">Signal</keyword>
<dbReference type="PANTHER" id="PTHR45648">
    <property type="entry name" value="GDSL LIPASE/ACYLHYDROLASE FAMILY PROTEIN (AFU_ORTHOLOGUE AFUA_4G14700)"/>
    <property type="match status" value="1"/>
</dbReference>
<evidence type="ECO:0000256" key="1">
    <source>
        <dbReference type="ARBA" id="ARBA00022801"/>
    </source>
</evidence>
<dbReference type="SUPFAM" id="SSF52266">
    <property type="entry name" value="SGNH hydrolase"/>
    <property type="match status" value="1"/>
</dbReference>
<dbReference type="Proteomes" id="UP000799439">
    <property type="component" value="Unassembled WGS sequence"/>
</dbReference>
<evidence type="ECO:0000313" key="4">
    <source>
        <dbReference type="Proteomes" id="UP000799439"/>
    </source>
</evidence>
<dbReference type="InterPro" id="IPR036514">
    <property type="entry name" value="SGNH_hydro_sf"/>
</dbReference>
<feature type="chain" id="PRO_5040167031" evidence="2">
    <location>
        <begin position="19"/>
        <end position="355"/>
    </location>
</feature>
<keyword evidence="1" id="KW-0378">Hydrolase</keyword>
<dbReference type="GO" id="GO:0016788">
    <property type="term" value="F:hydrolase activity, acting on ester bonds"/>
    <property type="evidence" value="ECO:0007669"/>
    <property type="project" value="InterPro"/>
</dbReference>
<evidence type="ECO:0000256" key="2">
    <source>
        <dbReference type="SAM" id="SignalP"/>
    </source>
</evidence>
<evidence type="ECO:0000313" key="3">
    <source>
        <dbReference type="EMBL" id="KAF2152059.1"/>
    </source>
</evidence>
<feature type="signal peptide" evidence="2">
    <location>
        <begin position="1"/>
        <end position="18"/>
    </location>
</feature>
<keyword evidence="4" id="KW-1185">Reference proteome</keyword>
<organism evidence="3 4">
    <name type="scientific">Myriangium duriaei CBS 260.36</name>
    <dbReference type="NCBI Taxonomy" id="1168546"/>
    <lineage>
        <taxon>Eukaryota</taxon>
        <taxon>Fungi</taxon>
        <taxon>Dikarya</taxon>
        <taxon>Ascomycota</taxon>
        <taxon>Pezizomycotina</taxon>
        <taxon>Dothideomycetes</taxon>
        <taxon>Dothideomycetidae</taxon>
        <taxon>Myriangiales</taxon>
        <taxon>Myriangiaceae</taxon>
        <taxon>Myriangium</taxon>
    </lineage>
</organism>
<dbReference type="AlphaFoldDB" id="A0A9P4J474"/>
<gene>
    <name evidence="3" type="ORF">K461DRAFT_286850</name>
</gene>
<sequence length="355" mass="38789">MPGLRGLFGLALAAQVYGAAVHAPSAKFSQLVSFGDSYTDDSRLSYFISHNGSAPPVGYANPANYMAADGGRPWPQYVYQYAGIKPHNYAVSGAVCSNNITPRFLASIHGDFPDVEGYEIPAFLADKAYTDPSTGKPFLTVPPQNTVYSMFIGTNDLGVDALLTDSQVPGTNITSYIDCVFSQLSRLYQTGARYFVIQNVVPLQLSPLYGLPSAGGVAADNYWPNKSSEVNVTAASYRMLEEVVTVNEIYALRTAVEVQLQHKFPGAHFALMSMYDLVNDIYHDPGRFLNGTTALSVDTPYDKCSATDVCTKSGSPDSYLWYDDLHPSEQTERNWAKEFLNVIHGNSAYATYFEG</sequence>
<dbReference type="OrthoDB" id="1600564at2759"/>
<dbReference type="Pfam" id="PF00657">
    <property type="entry name" value="Lipase_GDSL"/>
    <property type="match status" value="1"/>
</dbReference>
<comment type="caution">
    <text evidence="3">The sequence shown here is derived from an EMBL/GenBank/DDBJ whole genome shotgun (WGS) entry which is preliminary data.</text>
</comment>